<protein>
    <submittedName>
        <fullName evidence="2">Uncharacterized protein</fullName>
    </submittedName>
</protein>
<feature type="compositionally biased region" description="Polar residues" evidence="1">
    <location>
        <begin position="1"/>
        <end position="16"/>
    </location>
</feature>
<sequence length="85" mass="9135">MSKILANTETGSSAAGLNSPKPRNYVEMRVRRRDGAIADLAPVLAPEEVTAQVVQPAPQAPRPASPQAKRNLRGMVLTSFSPLER</sequence>
<name>A0A8S8XKM6_9PROT</name>
<gene>
    <name evidence="2" type="ORF">TMPK1_39230</name>
</gene>
<evidence type="ECO:0000313" key="2">
    <source>
        <dbReference type="EMBL" id="GIL41686.1"/>
    </source>
</evidence>
<feature type="region of interest" description="Disordered" evidence="1">
    <location>
        <begin position="1"/>
        <end position="24"/>
    </location>
</feature>
<comment type="caution">
    <text evidence="2">The sequence shown here is derived from an EMBL/GenBank/DDBJ whole genome shotgun (WGS) entry which is preliminary data.</text>
</comment>
<dbReference type="RefSeq" id="WP_420245281.1">
    <property type="nucleotide sequence ID" value="NZ_BOPV01000001.1"/>
</dbReference>
<proteinExistence type="predicted"/>
<feature type="region of interest" description="Disordered" evidence="1">
    <location>
        <begin position="54"/>
        <end position="85"/>
    </location>
</feature>
<evidence type="ECO:0000256" key="1">
    <source>
        <dbReference type="SAM" id="MobiDB-lite"/>
    </source>
</evidence>
<organism evidence="2 3">
    <name type="scientific">Roseiterribacter gracilis</name>
    <dbReference type="NCBI Taxonomy" id="2812848"/>
    <lineage>
        <taxon>Bacteria</taxon>
        <taxon>Pseudomonadati</taxon>
        <taxon>Pseudomonadota</taxon>
        <taxon>Alphaproteobacteria</taxon>
        <taxon>Rhodospirillales</taxon>
        <taxon>Roseiterribacteraceae</taxon>
        <taxon>Roseiterribacter</taxon>
    </lineage>
</organism>
<dbReference type="EMBL" id="BOPV01000001">
    <property type="protein sequence ID" value="GIL41686.1"/>
    <property type="molecule type" value="Genomic_DNA"/>
</dbReference>
<keyword evidence="3" id="KW-1185">Reference proteome</keyword>
<evidence type="ECO:0000313" key="3">
    <source>
        <dbReference type="Proteomes" id="UP000681075"/>
    </source>
</evidence>
<reference evidence="2" key="1">
    <citation type="submission" date="2021-02" db="EMBL/GenBank/DDBJ databases">
        <title>Genome sequence of Rhodospirillales sp. strain TMPK1 isolated from soil.</title>
        <authorList>
            <person name="Nakai R."/>
            <person name="Kusada H."/>
            <person name="Tamaki H."/>
        </authorList>
    </citation>
    <scope>NUCLEOTIDE SEQUENCE</scope>
    <source>
        <strain evidence="2">TMPK1</strain>
    </source>
</reference>
<dbReference type="AlphaFoldDB" id="A0A8S8XKM6"/>
<accession>A0A8S8XKM6</accession>
<dbReference type="Proteomes" id="UP000681075">
    <property type="component" value="Unassembled WGS sequence"/>
</dbReference>